<dbReference type="InterPro" id="IPR012337">
    <property type="entry name" value="RNaseH-like_sf"/>
</dbReference>
<comment type="similarity">
    <text evidence="1">Belongs to the transposase 11 family.</text>
</comment>
<dbReference type="InterPro" id="IPR047952">
    <property type="entry name" value="Transpos_IS4"/>
</dbReference>
<keyword evidence="4" id="KW-0233">DNA recombination</keyword>
<evidence type="ECO:0000313" key="7">
    <source>
        <dbReference type="Proteomes" id="UP000244906"/>
    </source>
</evidence>
<organism evidence="6 7">
    <name type="scientific">Pelagibaculum spongiae</name>
    <dbReference type="NCBI Taxonomy" id="2080658"/>
    <lineage>
        <taxon>Bacteria</taxon>
        <taxon>Pseudomonadati</taxon>
        <taxon>Pseudomonadota</taxon>
        <taxon>Gammaproteobacteria</taxon>
        <taxon>Oceanospirillales</taxon>
        <taxon>Pelagibaculum</taxon>
    </lineage>
</organism>
<evidence type="ECO:0000256" key="2">
    <source>
        <dbReference type="ARBA" id="ARBA00022578"/>
    </source>
</evidence>
<accession>A0A2V1H5W8</accession>
<evidence type="ECO:0000256" key="4">
    <source>
        <dbReference type="ARBA" id="ARBA00023172"/>
    </source>
</evidence>
<dbReference type="Pfam" id="PF01609">
    <property type="entry name" value="DDE_Tnp_1"/>
    <property type="match status" value="1"/>
</dbReference>
<dbReference type="InterPro" id="IPR002559">
    <property type="entry name" value="Transposase_11"/>
</dbReference>
<dbReference type="Proteomes" id="UP000244906">
    <property type="component" value="Unassembled WGS sequence"/>
</dbReference>
<dbReference type="GO" id="GO:0004803">
    <property type="term" value="F:transposase activity"/>
    <property type="evidence" value="ECO:0007669"/>
    <property type="project" value="InterPro"/>
</dbReference>
<dbReference type="EMBL" id="QDDL01000001">
    <property type="protein sequence ID" value="PVZ71822.1"/>
    <property type="molecule type" value="Genomic_DNA"/>
</dbReference>
<dbReference type="GO" id="GO:0003677">
    <property type="term" value="F:DNA binding"/>
    <property type="evidence" value="ECO:0007669"/>
    <property type="project" value="UniProtKB-KW"/>
</dbReference>
<dbReference type="AlphaFoldDB" id="A0A2V1H5W8"/>
<proteinExistence type="inferred from homology"/>
<dbReference type="GO" id="GO:0006313">
    <property type="term" value="P:DNA transposition"/>
    <property type="evidence" value="ECO:0007669"/>
    <property type="project" value="InterPro"/>
</dbReference>
<feature type="domain" description="Transposase IS4-like" evidence="5">
    <location>
        <begin position="27"/>
        <end position="238"/>
    </location>
</feature>
<comment type="caution">
    <text evidence="6">The sequence shown here is derived from an EMBL/GenBank/DDBJ whole genome shotgun (WGS) entry which is preliminary data.</text>
</comment>
<evidence type="ECO:0000256" key="3">
    <source>
        <dbReference type="ARBA" id="ARBA00023125"/>
    </source>
</evidence>
<sequence>MLGLLLAEFKSQVLKFKKDSPFKVFKRIFAHDGCSMGLHKGLKNAFPGRFSETSPAAIELHCTMDLLNDSPDTHAERQYMPDWTDQSSVLGLLDCGYFDTQQMDQWSASNVHYIVRASISINPEIVACSSNPKLVGKKLKDAYSKFKQRQPTDLQVRWKGCEHNVRLIVRWNRDQKQFESLATNLQEDQFSADDVRQGYRLRWQIELLFKEWKSLTNLKKINTRNPEIAEGLIWASLIGALLRRIMAYQSEQVVDRVLSTWQASKLGTSQITEYWRWFVRKYTDRAKECWDQLMWLWGEEAGRQNKKRDNKKGRCNSGLVMTPTLNV</sequence>
<reference evidence="6 7" key="1">
    <citation type="submission" date="2018-04" db="EMBL/GenBank/DDBJ databases">
        <title>Thalassorhabdus spongiae gen. nov., sp. nov., isolated from a marine sponge in South-West Iceland.</title>
        <authorList>
            <person name="Knobloch S."/>
            <person name="Daussin A."/>
            <person name="Johannsson R."/>
            <person name="Marteinsson V.T."/>
        </authorList>
    </citation>
    <scope>NUCLEOTIDE SEQUENCE [LARGE SCALE GENOMIC DNA]</scope>
    <source>
        <strain evidence="6 7">Hp12</strain>
    </source>
</reference>
<dbReference type="NCBIfam" id="NF033592">
    <property type="entry name" value="transpos_IS4_1"/>
    <property type="match status" value="1"/>
</dbReference>
<evidence type="ECO:0000313" key="6">
    <source>
        <dbReference type="EMBL" id="PVZ71822.1"/>
    </source>
</evidence>
<evidence type="ECO:0000256" key="1">
    <source>
        <dbReference type="ARBA" id="ARBA00010075"/>
    </source>
</evidence>
<keyword evidence="3" id="KW-0238">DNA-binding</keyword>
<evidence type="ECO:0000259" key="5">
    <source>
        <dbReference type="Pfam" id="PF01609"/>
    </source>
</evidence>
<dbReference type="SUPFAM" id="SSF53098">
    <property type="entry name" value="Ribonuclease H-like"/>
    <property type="match status" value="1"/>
</dbReference>
<keyword evidence="2" id="KW-0815">Transposition</keyword>
<name>A0A2V1H5W8_9GAMM</name>
<gene>
    <name evidence="6" type="ORF">DC094_02000</name>
</gene>
<dbReference type="PANTHER" id="PTHR33258:SF1">
    <property type="entry name" value="TRANSPOSASE INSL FOR INSERTION SEQUENCE ELEMENT IS186A-RELATED"/>
    <property type="match status" value="1"/>
</dbReference>
<dbReference type="PANTHER" id="PTHR33258">
    <property type="entry name" value="TRANSPOSASE INSL FOR INSERTION SEQUENCE ELEMENT IS186A-RELATED"/>
    <property type="match status" value="1"/>
</dbReference>
<protein>
    <submittedName>
        <fullName evidence="6">IS4 family transposase</fullName>
    </submittedName>
</protein>
<keyword evidence="7" id="KW-1185">Reference proteome</keyword>